<evidence type="ECO:0000313" key="5">
    <source>
        <dbReference type="Proteomes" id="UP000009223"/>
    </source>
</evidence>
<evidence type="ECO:0000256" key="1">
    <source>
        <dbReference type="SAM" id="MobiDB-lite"/>
    </source>
</evidence>
<dbReference type="EMBL" id="CP001843">
    <property type="protein sequence ID" value="AEF85807.1"/>
    <property type="molecule type" value="Genomic_DNA"/>
</dbReference>
<reference evidence="5" key="1">
    <citation type="submission" date="2009-12" db="EMBL/GenBank/DDBJ databases">
        <title>Complete sequence of Treponema primitia strain ZAS-2.</title>
        <authorList>
            <person name="Tetu S.G."/>
            <person name="Matson E."/>
            <person name="Ren Q."/>
            <person name="Seshadri R."/>
            <person name="Elbourne L."/>
            <person name="Hassan K.A."/>
            <person name="Durkin A."/>
            <person name="Radune D."/>
            <person name="Mohamoud Y."/>
            <person name="Shay R."/>
            <person name="Jin S."/>
            <person name="Zhang X."/>
            <person name="Lucey K."/>
            <person name="Ballor N.R."/>
            <person name="Ottesen E."/>
            <person name="Rosenthal R."/>
            <person name="Allen A."/>
            <person name="Leadbetter J.R."/>
            <person name="Paulsen I.T."/>
        </authorList>
    </citation>
    <scope>NUCLEOTIDE SEQUENCE [LARGE SCALE GENOMIC DNA]</scope>
    <source>
        <strain evidence="5">ATCC BAA-887 / DSM 12427 / ZAS-2</strain>
    </source>
</reference>
<reference evidence="4 5" key="2">
    <citation type="journal article" date="2011" name="ISME J.">
        <title>RNA-seq reveals cooperative metabolic interactions between two termite-gut spirochete species in co-culture.</title>
        <authorList>
            <person name="Rosenthal A.Z."/>
            <person name="Matson E.G."/>
            <person name="Eldar A."/>
            <person name="Leadbetter J.R."/>
        </authorList>
    </citation>
    <scope>NUCLEOTIDE SEQUENCE [LARGE SCALE GENOMIC DNA]</scope>
    <source>
        <strain evidence="5">ATCC BAA-887 / DSM 12427 / ZAS-2</strain>
    </source>
</reference>
<dbReference type="STRING" id="545694.TREPR_0999"/>
<dbReference type="CDD" id="cd12797">
    <property type="entry name" value="M23_peptidase"/>
    <property type="match status" value="1"/>
</dbReference>
<evidence type="ECO:0000259" key="3">
    <source>
        <dbReference type="Pfam" id="PF01551"/>
    </source>
</evidence>
<dbReference type="Gene3D" id="2.70.70.10">
    <property type="entry name" value="Glucose Permease (Domain IIA)"/>
    <property type="match status" value="1"/>
</dbReference>
<proteinExistence type="predicted"/>
<feature type="domain" description="M23ase beta-sheet core" evidence="3">
    <location>
        <begin position="270"/>
        <end position="364"/>
    </location>
</feature>
<dbReference type="InterPro" id="IPR011055">
    <property type="entry name" value="Dup_hybrid_motif"/>
</dbReference>
<sequence>MKALRWFGKNPLPGLPVLLLLLMAGFAGCSTASKETATISEPSSDPAAETGDSGEEAQDLSPVQEKPPFLRRIALIPGEVHPGEPLTVAYVPPTPRANEPLPDQAPLAIGTLPPGDDEPPPAAASAPHYRAVLRNAQGQRLTRAEFFPLEGTGPVLIAILAVPSTAAPGIASILVEESSAALEEIPITIADREFAAEIIDLDQRNTSIRTEPDPQKTLESDQLWAIINSTGGEIFSESTFAPPVSSTRRTSFYGDRRVYRYVTGKTDTAIHAGVDYGVPTGTPVSACADGRVVLARFRISTGNSVILEHLPGVYSIYYHMDSIAVAEGAMVKSGELLGESGFTGLATGPHLHWEIRVSGENADPDAFTLRPVLDKQAILSKLEESENP</sequence>
<feature type="signal peptide" evidence="2">
    <location>
        <begin position="1"/>
        <end position="32"/>
    </location>
</feature>
<keyword evidence="5" id="KW-1185">Reference proteome</keyword>
<dbReference type="RefSeq" id="WP_015709061.1">
    <property type="nucleotide sequence ID" value="NC_015578.1"/>
</dbReference>
<dbReference type="AlphaFoldDB" id="F5YHS3"/>
<feature type="region of interest" description="Disordered" evidence="1">
    <location>
        <begin position="94"/>
        <end position="124"/>
    </location>
</feature>
<accession>F5YHS3</accession>
<name>F5YHS3_TREPZ</name>
<dbReference type="GO" id="GO:0004222">
    <property type="term" value="F:metalloendopeptidase activity"/>
    <property type="evidence" value="ECO:0007669"/>
    <property type="project" value="TreeGrafter"/>
</dbReference>
<dbReference type="PANTHER" id="PTHR21666:SF270">
    <property type="entry name" value="MUREIN HYDROLASE ACTIVATOR ENVC"/>
    <property type="match status" value="1"/>
</dbReference>
<evidence type="ECO:0000256" key="2">
    <source>
        <dbReference type="SAM" id="SignalP"/>
    </source>
</evidence>
<dbReference type="HOGENOM" id="CLU_711600_0_0_12"/>
<protein>
    <submittedName>
        <fullName evidence="4">M23/M37 peptidase domain protein</fullName>
    </submittedName>
</protein>
<dbReference type="eggNOG" id="COG0739">
    <property type="taxonomic scope" value="Bacteria"/>
</dbReference>
<dbReference type="SUPFAM" id="SSF51261">
    <property type="entry name" value="Duplicated hybrid motif"/>
    <property type="match status" value="1"/>
</dbReference>
<dbReference type="Pfam" id="PF01551">
    <property type="entry name" value="Peptidase_M23"/>
    <property type="match status" value="1"/>
</dbReference>
<gene>
    <name evidence="4" type="ordered locus">TREPR_0999</name>
</gene>
<keyword evidence="2" id="KW-0732">Signal</keyword>
<feature type="chain" id="PRO_5003331887" evidence="2">
    <location>
        <begin position="33"/>
        <end position="388"/>
    </location>
</feature>
<dbReference type="InterPro" id="IPR050570">
    <property type="entry name" value="Cell_wall_metabolism_enzyme"/>
</dbReference>
<dbReference type="OrthoDB" id="305469at2"/>
<evidence type="ECO:0000313" key="4">
    <source>
        <dbReference type="EMBL" id="AEF85807.1"/>
    </source>
</evidence>
<dbReference type="KEGG" id="tpi:TREPR_0999"/>
<dbReference type="InterPro" id="IPR016047">
    <property type="entry name" value="M23ase_b-sheet_dom"/>
</dbReference>
<organism evidence="4 5">
    <name type="scientific">Treponema primitia (strain ATCC BAA-887 / DSM 12427 / ZAS-2)</name>
    <dbReference type="NCBI Taxonomy" id="545694"/>
    <lineage>
        <taxon>Bacteria</taxon>
        <taxon>Pseudomonadati</taxon>
        <taxon>Spirochaetota</taxon>
        <taxon>Spirochaetia</taxon>
        <taxon>Spirochaetales</taxon>
        <taxon>Treponemataceae</taxon>
        <taxon>Treponema</taxon>
    </lineage>
</organism>
<feature type="region of interest" description="Disordered" evidence="1">
    <location>
        <begin position="35"/>
        <end position="64"/>
    </location>
</feature>
<dbReference type="Proteomes" id="UP000009223">
    <property type="component" value="Chromosome"/>
</dbReference>
<dbReference type="PANTHER" id="PTHR21666">
    <property type="entry name" value="PEPTIDASE-RELATED"/>
    <property type="match status" value="1"/>
</dbReference>
<dbReference type="PROSITE" id="PS51257">
    <property type="entry name" value="PROKAR_LIPOPROTEIN"/>
    <property type="match status" value="1"/>
</dbReference>